<organism evidence="1 2">
    <name type="scientific">Chitinophaga defluvii</name>
    <dbReference type="NCBI Taxonomy" id="3163343"/>
    <lineage>
        <taxon>Bacteria</taxon>
        <taxon>Pseudomonadati</taxon>
        <taxon>Bacteroidota</taxon>
        <taxon>Chitinophagia</taxon>
        <taxon>Chitinophagales</taxon>
        <taxon>Chitinophagaceae</taxon>
        <taxon>Chitinophaga</taxon>
    </lineage>
</organism>
<protein>
    <submittedName>
        <fullName evidence="1">Uncharacterized protein</fullName>
    </submittedName>
</protein>
<dbReference type="RefSeq" id="WP_354661981.1">
    <property type="nucleotide sequence ID" value="NZ_JBEXAC010000002.1"/>
</dbReference>
<evidence type="ECO:0000313" key="1">
    <source>
        <dbReference type="EMBL" id="MET6999417.1"/>
    </source>
</evidence>
<keyword evidence="2" id="KW-1185">Reference proteome</keyword>
<dbReference type="Proteomes" id="UP001549749">
    <property type="component" value="Unassembled WGS sequence"/>
</dbReference>
<dbReference type="EMBL" id="JBEXAC010000002">
    <property type="protein sequence ID" value="MET6999417.1"/>
    <property type="molecule type" value="Genomic_DNA"/>
</dbReference>
<sequence>MNNRDLPRIDVKGDIFIVDLEAGGLRNTEYPFNTLRFADMIDQQGAIVKFEEIGEIPLKRFFYDSTKKEIAPPPIGCEKLPTGVSYMEVFTEVFLDPVGQLLMGGADISDLPQKHLKSWFHLAHEIPHINIYENDFLVDTARQEIYHVSDFTNKIDFGNVASIKSLDVMCFTIDGNVRLVDKPIKEAVEDNLLIITPMLDKLDPIGFQRATGVPAGILKRSEMPEKSSRIVHSAVNGHGRKI</sequence>
<proteinExistence type="predicted"/>
<name>A0ABV2T8R5_9BACT</name>
<evidence type="ECO:0000313" key="2">
    <source>
        <dbReference type="Proteomes" id="UP001549749"/>
    </source>
</evidence>
<reference evidence="1 2" key="1">
    <citation type="submission" date="2024-06" db="EMBL/GenBank/DDBJ databases">
        <title>Chitinophaga defluvii sp. nov., isolated from municipal sewage.</title>
        <authorList>
            <person name="Zhang L."/>
        </authorList>
    </citation>
    <scope>NUCLEOTIDE SEQUENCE [LARGE SCALE GENOMIC DNA]</scope>
    <source>
        <strain evidence="1 2">H8</strain>
    </source>
</reference>
<accession>A0ABV2T8R5</accession>
<comment type="caution">
    <text evidence="1">The sequence shown here is derived from an EMBL/GenBank/DDBJ whole genome shotgun (WGS) entry which is preliminary data.</text>
</comment>
<gene>
    <name evidence="1" type="ORF">ABR189_18660</name>
</gene>